<reference evidence="2 3" key="1">
    <citation type="submission" date="2021-06" db="EMBL/GenBank/DDBJ databases">
        <title>Gemonas diversity in paddy soil.</title>
        <authorList>
            <person name="Liu G."/>
        </authorList>
    </citation>
    <scope>NUCLEOTIDE SEQUENCE [LARGE SCALE GENOMIC DNA]</scope>
    <source>
        <strain evidence="2 3">RG29</strain>
    </source>
</reference>
<proteinExistence type="predicted"/>
<gene>
    <name evidence="2" type="ORF">KP005_04775</name>
</gene>
<evidence type="ECO:0000259" key="1">
    <source>
        <dbReference type="Pfam" id="PF13503"/>
    </source>
</evidence>
<protein>
    <submittedName>
        <fullName evidence="2">DUF4123 domain-containing protein</fullName>
    </submittedName>
</protein>
<dbReference type="Pfam" id="PF13503">
    <property type="entry name" value="DUF4123"/>
    <property type="match status" value="1"/>
</dbReference>
<feature type="domain" description="DUF4123" evidence="1">
    <location>
        <begin position="17"/>
        <end position="134"/>
    </location>
</feature>
<dbReference type="Proteomes" id="UP000683493">
    <property type="component" value="Chromosome"/>
</dbReference>
<keyword evidence="3" id="KW-1185">Reference proteome</keyword>
<dbReference type="EMBL" id="CP076724">
    <property type="protein sequence ID" value="QWV98607.1"/>
    <property type="molecule type" value="Genomic_DNA"/>
</dbReference>
<dbReference type="InterPro" id="IPR025391">
    <property type="entry name" value="DUF4123"/>
</dbReference>
<evidence type="ECO:0000313" key="2">
    <source>
        <dbReference type="EMBL" id="QWV98607.1"/>
    </source>
</evidence>
<evidence type="ECO:0000313" key="3">
    <source>
        <dbReference type="Proteomes" id="UP000683493"/>
    </source>
</evidence>
<sequence>MQRLNELLFSTGHSSVFGILDGAMVPDLPNILSSFAPQYFCLMRGPLQPDLAQVAPYLVYLRRGCPFTDWLLAKGWGRHWGIYGGSNGSMIELRKHFRRLFHVSDETGKAYYFRFYDPSVLRNYLPRCTDEEAAEFFGPLEWIVAEENDPGTARKFFLTDTASRDDRRSITWGYQRIGEVSWKSELSK</sequence>
<accession>A0ABX8JPS0</accession>
<name>A0ABX8JPS0_9BACT</name>
<organism evidence="2 3">
    <name type="scientific">Geomonas diazotrophica</name>
    <dbReference type="NCBI Taxonomy" id="2843197"/>
    <lineage>
        <taxon>Bacteria</taxon>
        <taxon>Pseudomonadati</taxon>
        <taxon>Thermodesulfobacteriota</taxon>
        <taxon>Desulfuromonadia</taxon>
        <taxon>Geobacterales</taxon>
        <taxon>Geobacteraceae</taxon>
        <taxon>Geomonas</taxon>
    </lineage>
</organism>